<evidence type="ECO:0000256" key="1">
    <source>
        <dbReference type="SAM" id="MobiDB-lite"/>
    </source>
</evidence>
<feature type="compositionally biased region" description="Basic and acidic residues" evidence="1">
    <location>
        <begin position="198"/>
        <end position="210"/>
    </location>
</feature>
<dbReference type="RefSeq" id="WP_006238258.1">
    <property type="nucleotide sequence ID" value="NZ_JH636049.1"/>
</dbReference>
<name>I0V1V6_9PSEU</name>
<dbReference type="HOGENOM" id="CLU_1214093_0_0_11"/>
<sequence>MAPDVLRRTPHDAGVLDRTGIVSASAPLTFDDGLADDSGDVPPDAFQFRPFRSQFAAMVAVGLMVAAAVTGTQEREGNPVEVARGSADDSPAAGHIPAAPNPRQAEPAPREGEQGVPLRTPPSASGVPETSSVVTSVEPTLRTVVPSVVPPAPGKEEGRDEVPVSVEIPSEPDVPGEIVELPMTAVVGSLRPPDAERLRARDDEWHGECRDSDEDQWRGGQRAGDCGSPR</sequence>
<feature type="compositionally biased region" description="Low complexity" evidence="1">
    <location>
        <begin position="127"/>
        <end position="138"/>
    </location>
</feature>
<dbReference type="OrthoDB" id="3557370at2"/>
<proteinExistence type="predicted"/>
<protein>
    <submittedName>
        <fullName evidence="2">Uncharacterized protein</fullName>
    </submittedName>
</protein>
<organism evidence="2 3">
    <name type="scientific">Saccharomonospora xinjiangensis XJ-54</name>
    <dbReference type="NCBI Taxonomy" id="882086"/>
    <lineage>
        <taxon>Bacteria</taxon>
        <taxon>Bacillati</taxon>
        <taxon>Actinomycetota</taxon>
        <taxon>Actinomycetes</taxon>
        <taxon>Pseudonocardiales</taxon>
        <taxon>Pseudonocardiaceae</taxon>
        <taxon>Saccharomonospora</taxon>
    </lineage>
</organism>
<feature type="region of interest" description="Disordered" evidence="1">
    <location>
        <begin position="198"/>
        <end position="230"/>
    </location>
</feature>
<dbReference type="AlphaFoldDB" id="I0V1V6"/>
<keyword evidence="3" id="KW-1185">Reference proteome</keyword>
<dbReference type="EMBL" id="JH636049">
    <property type="protein sequence ID" value="EID54109.1"/>
    <property type="molecule type" value="Genomic_DNA"/>
</dbReference>
<dbReference type="Proteomes" id="UP000004691">
    <property type="component" value="Unassembled WGS sequence"/>
</dbReference>
<evidence type="ECO:0000313" key="3">
    <source>
        <dbReference type="Proteomes" id="UP000004691"/>
    </source>
</evidence>
<reference evidence="2 3" key="1">
    <citation type="submission" date="2012-01" db="EMBL/GenBank/DDBJ databases">
        <title>Improved High-Quality Draft sequence of Saccharomonospora xinjiangensis XJ-54.</title>
        <authorList>
            <consortium name="US DOE Joint Genome Institute"/>
            <person name="Lucas S."/>
            <person name="Han J."/>
            <person name="Lapidus A."/>
            <person name="Cheng J.-F."/>
            <person name="Goodwin L."/>
            <person name="Pitluck S."/>
            <person name="Peters L."/>
            <person name="Mikhailova N."/>
            <person name="Teshima H."/>
            <person name="Detter J.C."/>
            <person name="Han C."/>
            <person name="Tapia R."/>
            <person name="Land M."/>
            <person name="Hauser L."/>
            <person name="Kyrpides N."/>
            <person name="Ivanova N."/>
            <person name="Pagani I."/>
            <person name="Brambilla E.-M."/>
            <person name="Klenk H.-P."/>
            <person name="Woyke T."/>
        </authorList>
    </citation>
    <scope>NUCLEOTIDE SEQUENCE [LARGE SCALE GENOMIC DNA]</scope>
    <source>
        <strain evidence="2 3">XJ-54</strain>
    </source>
</reference>
<evidence type="ECO:0000313" key="2">
    <source>
        <dbReference type="EMBL" id="EID54109.1"/>
    </source>
</evidence>
<accession>I0V1V6</accession>
<gene>
    <name evidence="2" type="ORF">SacxiDRAFT_1870</name>
</gene>
<feature type="region of interest" description="Disordered" evidence="1">
    <location>
        <begin position="73"/>
        <end position="138"/>
    </location>
</feature>